<dbReference type="Proteomes" id="UP001296943">
    <property type="component" value="Unassembled WGS sequence"/>
</dbReference>
<dbReference type="InterPro" id="IPR014721">
    <property type="entry name" value="Ribsml_uS5_D2-typ_fold_subgr"/>
</dbReference>
<dbReference type="InterPro" id="IPR027417">
    <property type="entry name" value="P-loop_NTPase"/>
</dbReference>
<dbReference type="RefSeq" id="WP_204497499.1">
    <property type="nucleotide sequence ID" value="NZ_JAFBDR010000002.1"/>
</dbReference>
<comment type="caution">
    <text evidence="3">The sequence shown here is derived from an EMBL/GenBank/DDBJ whole genome shotgun (WGS) entry which is preliminary data.</text>
</comment>
<dbReference type="InterPro" id="IPR020568">
    <property type="entry name" value="Ribosomal_Su5_D2-typ_SF"/>
</dbReference>
<dbReference type="NCBIfam" id="TIGR00368">
    <property type="entry name" value="YifB family Mg chelatase-like AAA ATPase"/>
    <property type="match status" value="1"/>
</dbReference>
<proteinExistence type="predicted"/>
<gene>
    <name evidence="3" type="ORF">JOC48_000541</name>
</gene>
<dbReference type="InterPro" id="IPR045006">
    <property type="entry name" value="CHLI-like"/>
</dbReference>
<evidence type="ECO:0000313" key="4">
    <source>
        <dbReference type="Proteomes" id="UP001296943"/>
    </source>
</evidence>
<organism evidence="3 4">
    <name type="scientific">Aquibacillus albus</name>
    <dbReference type="NCBI Taxonomy" id="1168171"/>
    <lineage>
        <taxon>Bacteria</taxon>
        <taxon>Bacillati</taxon>
        <taxon>Bacillota</taxon>
        <taxon>Bacilli</taxon>
        <taxon>Bacillales</taxon>
        <taxon>Bacillaceae</taxon>
        <taxon>Aquibacillus</taxon>
    </lineage>
</organism>
<dbReference type="Gene3D" id="3.30.230.10">
    <property type="match status" value="1"/>
</dbReference>
<sequence>MATIVSSIGLRGMEGYPVQVEVQLIPSVSGVSIVGLPDASVKEAKVRVMSALFANNCHIPQKVVINLSPAEQRKNSPIFDLAIAIGVMRAANFIRYPIPSDAAFLGLLSLDGTIKPVEGMLPAILAAKKEGFKILYLPLMENFPLRQIQGLELRFVRSLNEVVQSLSGQLSYLSFKQDSSSKTSQQTETSYDKDFKHILGHEKAKRALEIAAAGGHNILMSGPPGCGKSLLAETFPSIFPPLTQDAQFEVMSIYQLAGISNESFHLAPFRNPHHSSSAVSLIGGGSYPKPGEISLSHHGVLFLDEMAEFPKRTLDMLRQPIETGKVTISRAASTVTYPAQFLLLGAMNPCPCGYLGSRYFYCTCTPKQISSYTNRVSGPIQDRMDVILSLEAVSIDKESIKYNESSEQIRKRVENARIRQYDRYSNERLNANVASEFLLKGSNLDSNQQKMVHQWQAKYNWSTRVQMKVLRIARTISDLNGDEQITNEALWEAMTMRRSIIGKNKTVVAK</sequence>
<reference evidence="3 4" key="1">
    <citation type="submission" date="2021-01" db="EMBL/GenBank/DDBJ databases">
        <title>Genomic Encyclopedia of Type Strains, Phase IV (KMG-IV): sequencing the most valuable type-strain genomes for metagenomic binning, comparative biology and taxonomic classification.</title>
        <authorList>
            <person name="Goeker M."/>
        </authorList>
    </citation>
    <scope>NUCLEOTIDE SEQUENCE [LARGE SCALE GENOMIC DNA]</scope>
    <source>
        <strain evidence="3 4">DSM 23711</strain>
    </source>
</reference>
<protein>
    <submittedName>
        <fullName evidence="3">Magnesium chelatase family protein</fullName>
    </submittedName>
</protein>
<dbReference type="SUPFAM" id="SSF54211">
    <property type="entry name" value="Ribosomal protein S5 domain 2-like"/>
    <property type="match status" value="1"/>
</dbReference>
<feature type="domain" description="Mg chelatase-related protein C-terminal" evidence="2">
    <location>
        <begin position="404"/>
        <end position="497"/>
    </location>
</feature>
<dbReference type="EMBL" id="JAFBDR010000002">
    <property type="protein sequence ID" value="MBM7570063.1"/>
    <property type="molecule type" value="Genomic_DNA"/>
</dbReference>
<feature type="domain" description="Magnesium chelatase ChlI-like catalytic" evidence="1">
    <location>
        <begin position="194"/>
        <end position="394"/>
    </location>
</feature>
<dbReference type="InterPro" id="IPR000523">
    <property type="entry name" value="Mg_chelatse_chII-like_cat_dom"/>
</dbReference>
<dbReference type="Pfam" id="PF13335">
    <property type="entry name" value="Mg_chelatase_C"/>
    <property type="match status" value="1"/>
</dbReference>
<keyword evidence="4" id="KW-1185">Reference proteome</keyword>
<evidence type="ECO:0000313" key="3">
    <source>
        <dbReference type="EMBL" id="MBM7570063.1"/>
    </source>
</evidence>
<evidence type="ECO:0000259" key="2">
    <source>
        <dbReference type="Pfam" id="PF13335"/>
    </source>
</evidence>
<dbReference type="PANTHER" id="PTHR32039">
    <property type="entry name" value="MAGNESIUM-CHELATASE SUBUNIT CHLI"/>
    <property type="match status" value="1"/>
</dbReference>
<dbReference type="InterPro" id="IPR004482">
    <property type="entry name" value="Mg_chelat-rel"/>
</dbReference>
<dbReference type="Pfam" id="PF13541">
    <property type="entry name" value="ChlI"/>
    <property type="match status" value="1"/>
</dbReference>
<dbReference type="Gene3D" id="3.40.50.300">
    <property type="entry name" value="P-loop containing nucleotide triphosphate hydrolases"/>
    <property type="match status" value="1"/>
</dbReference>
<name>A0ABS2MWA4_9BACI</name>
<dbReference type="InterPro" id="IPR025158">
    <property type="entry name" value="Mg_chelat-rel_C"/>
</dbReference>
<dbReference type="PANTHER" id="PTHR32039:SF7">
    <property type="entry name" value="COMPETENCE PROTEIN COMM"/>
    <property type="match status" value="1"/>
</dbReference>
<dbReference type="SUPFAM" id="SSF52540">
    <property type="entry name" value="P-loop containing nucleoside triphosphate hydrolases"/>
    <property type="match status" value="1"/>
</dbReference>
<accession>A0ABS2MWA4</accession>
<dbReference type="Pfam" id="PF01078">
    <property type="entry name" value="Mg_chelatase"/>
    <property type="match status" value="1"/>
</dbReference>
<evidence type="ECO:0000259" key="1">
    <source>
        <dbReference type="Pfam" id="PF01078"/>
    </source>
</evidence>